<dbReference type="EMBL" id="JAHTGR010000003">
    <property type="protein sequence ID" value="MBV6320907.1"/>
    <property type="molecule type" value="Genomic_DNA"/>
</dbReference>
<protein>
    <submittedName>
        <fullName evidence="2">Uncharacterized protein</fullName>
    </submittedName>
</protein>
<proteinExistence type="predicted"/>
<keyword evidence="1" id="KW-0812">Transmembrane</keyword>
<evidence type="ECO:0000313" key="5">
    <source>
        <dbReference type="Proteomes" id="UP001162889"/>
    </source>
</evidence>
<feature type="transmembrane region" description="Helical" evidence="1">
    <location>
        <begin position="27"/>
        <end position="49"/>
    </location>
</feature>
<dbReference type="Proteomes" id="UP001162889">
    <property type="component" value="Unassembled WGS sequence"/>
</dbReference>
<evidence type="ECO:0000313" key="2">
    <source>
        <dbReference type="EMBL" id="MBV6320907.1"/>
    </source>
</evidence>
<sequence>MEILFGNLRSREGGTVRRAVGRWLKNMLALVGLLALLAGAARFLLNYFGDRPSQTQELRSPDGRYKAVLLNENGGGGISPYCVDTVAVVFVNVKVDTHDDAQVVYVGGCASFRDPRTNNLRNGPDVKWLAANRLEIRFPQERVGGVAAMRLKQYAVQGNVTITYRIDSSY</sequence>
<dbReference type="EMBL" id="JALJZU010000004">
    <property type="protein sequence ID" value="MCP2008382.1"/>
    <property type="molecule type" value="Genomic_DNA"/>
</dbReference>
<organism evidence="2 4">
    <name type="scientific">Duganella violaceipulchra</name>
    <dbReference type="NCBI Taxonomy" id="2849652"/>
    <lineage>
        <taxon>Bacteria</taxon>
        <taxon>Pseudomonadati</taxon>
        <taxon>Pseudomonadota</taxon>
        <taxon>Betaproteobacteria</taxon>
        <taxon>Burkholderiales</taxon>
        <taxon>Oxalobacteraceae</taxon>
        <taxon>Telluria group</taxon>
        <taxon>Duganella</taxon>
    </lineage>
</organism>
<evidence type="ECO:0000313" key="4">
    <source>
        <dbReference type="Proteomes" id="UP001155901"/>
    </source>
</evidence>
<reference evidence="2" key="1">
    <citation type="submission" date="2021-07" db="EMBL/GenBank/DDBJ databases">
        <title>Characterization of violacein-producing bacteria and related species.</title>
        <authorList>
            <person name="Wilson H.S."/>
            <person name="De Leon M.E."/>
        </authorList>
    </citation>
    <scope>NUCLEOTIDE SEQUENCE</scope>
    <source>
        <strain evidence="2">HSC-15S17</strain>
    </source>
</reference>
<dbReference type="RefSeq" id="WP_217941623.1">
    <property type="nucleotide sequence ID" value="NZ_JAHTGR010000003.1"/>
</dbReference>
<name>A0AA41L4F3_9BURK</name>
<keyword evidence="1" id="KW-1133">Transmembrane helix</keyword>
<reference evidence="3" key="2">
    <citation type="submission" date="2022-03" db="EMBL/GenBank/DDBJ databases">
        <title>Genome Encyclopedia of Bacteria and Archaea VI: Functional Genomics of Type Strains.</title>
        <authorList>
            <person name="Whitman W."/>
        </authorList>
    </citation>
    <scope>NUCLEOTIDE SEQUENCE</scope>
    <source>
        <strain evidence="3">HSC-15S17</strain>
    </source>
</reference>
<keyword evidence="1" id="KW-0472">Membrane</keyword>
<comment type="caution">
    <text evidence="2">The sequence shown here is derived from an EMBL/GenBank/DDBJ whole genome shotgun (WGS) entry which is preliminary data.</text>
</comment>
<dbReference type="Proteomes" id="UP001155901">
    <property type="component" value="Unassembled WGS sequence"/>
</dbReference>
<dbReference type="AlphaFoldDB" id="A0AA41L4F3"/>
<evidence type="ECO:0000313" key="3">
    <source>
        <dbReference type="EMBL" id="MCP2008382.1"/>
    </source>
</evidence>
<accession>A0AA41L4F3</accession>
<gene>
    <name evidence="2" type="ORF">KVP70_08160</name>
    <name evidence="3" type="ORF">L1274_002090</name>
</gene>
<evidence type="ECO:0000256" key="1">
    <source>
        <dbReference type="SAM" id="Phobius"/>
    </source>
</evidence>
<keyword evidence="5" id="KW-1185">Reference proteome</keyword>